<organism evidence="2 3">
    <name type="scientific">Clathrus columnatus</name>
    <dbReference type="NCBI Taxonomy" id="1419009"/>
    <lineage>
        <taxon>Eukaryota</taxon>
        <taxon>Fungi</taxon>
        <taxon>Dikarya</taxon>
        <taxon>Basidiomycota</taxon>
        <taxon>Agaricomycotina</taxon>
        <taxon>Agaricomycetes</taxon>
        <taxon>Phallomycetidae</taxon>
        <taxon>Phallales</taxon>
        <taxon>Clathraceae</taxon>
        <taxon>Clathrus</taxon>
    </lineage>
</organism>
<feature type="chain" id="PRO_5043495512" evidence="1">
    <location>
        <begin position="19"/>
        <end position="215"/>
    </location>
</feature>
<evidence type="ECO:0000313" key="3">
    <source>
        <dbReference type="Proteomes" id="UP001050691"/>
    </source>
</evidence>
<evidence type="ECO:0000313" key="2">
    <source>
        <dbReference type="EMBL" id="GJJ09384.1"/>
    </source>
</evidence>
<sequence>MCTLYIVLADALSYILNATTDDNSSQQPSFPDTVIPKLTLLNDRCWCELSGARLFEPFNTTLWQLNSFARTVGVSHKQTTKPAESEDVNDPESHEIITVIENDKISNTNRNWIAHFVAPNVETFFSTGLLLERWRQHGFNIFRTHSVITNISNLTDSNPKQLTRDLQLPAVDLGLSRPVIRPVYDLRSYGIDLVLDFQWPRSNLDTGNTIITEGD</sequence>
<dbReference type="AlphaFoldDB" id="A0AAV5A9H1"/>
<gene>
    <name evidence="2" type="ORF">Clacol_003606</name>
</gene>
<feature type="signal peptide" evidence="1">
    <location>
        <begin position="1"/>
        <end position="18"/>
    </location>
</feature>
<evidence type="ECO:0000256" key="1">
    <source>
        <dbReference type="SAM" id="SignalP"/>
    </source>
</evidence>
<comment type="caution">
    <text evidence="2">The sequence shown here is derived from an EMBL/GenBank/DDBJ whole genome shotgun (WGS) entry which is preliminary data.</text>
</comment>
<keyword evidence="3" id="KW-1185">Reference proteome</keyword>
<name>A0AAV5A9H1_9AGAM</name>
<accession>A0AAV5A9H1</accession>
<protein>
    <submittedName>
        <fullName evidence="2">Uncharacterized protein</fullName>
    </submittedName>
</protein>
<keyword evidence="1" id="KW-0732">Signal</keyword>
<dbReference type="EMBL" id="BPWL01000004">
    <property type="protein sequence ID" value="GJJ09384.1"/>
    <property type="molecule type" value="Genomic_DNA"/>
</dbReference>
<proteinExistence type="predicted"/>
<dbReference type="Proteomes" id="UP001050691">
    <property type="component" value="Unassembled WGS sequence"/>
</dbReference>
<reference evidence="2" key="1">
    <citation type="submission" date="2021-10" db="EMBL/GenBank/DDBJ databases">
        <title>De novo Genome Assembly of Clathrus columnatus (Basidiomycota, Fungi) Using Illumina and Nanopore Sequence Data.</title>
        <authorList>
            <person name="Ogiso-Tanaka E."/>
            <person name="Itagaki H."/>
            <person name="Hosoya T."/>
            <person name="Hosaka K."/>
        </authorList>
    </citation>
    <scope>NUCLEOTIDE SEQUENCE</scope>
    <source>
        <strain evidence="2">MO-923</strain>
    </source>
</reference>